<comment type="caution">
    <text evidence="3">The sequence shown here is derived from an EMBL/GenBank/DDBJ whole genome shotgun (WGS) entry which is preliminary data.</text>
</comment>
<dbReference type="InterPro" id="IPR058210">
    <property type="entry name" value="SACS/Nov_dom"/>
</dbReference>
<feature type="domain" description="Sacsin/Nov" evidence="2">
    <location>
        <begin position="1204"/>
        <end position="1381"/>
    </location>
</feature>
<dbReference type="PANTHER" id="PTHR32387:SF0">
    <property type="entry name" value="PROTEIN NO VEIN"/>
    <property type="match status" value="1"/>
</dbReference>
<evidence type="ECO:0000256" key="1">
    <source>
        <dbReference type="SAM" id="MobiDB-lite"/>
    </source>
</evidence>
<feature type="region of interest" description="Disordered" evidence="1">
    <location>
        <begin position="436"/>
        <end position="497"/>
    </location>
</feature>
<protein>
    <recommendedName>
        <fullName evidence="2">Sacsin/Nov domain-containing protein</fullName>
    </recommendedName>
</protein>
<dbReference type="EMBL" id="BSYO01000021">
    <property type="protein sequence ID" value="GMH20284.1"/>
    <property type="molecule type" value="Genomic_DNA"/>
</dbReference>
<proteinExistence type="predicted"/>
<dbReference type="NCBIfam" id="NF047352">
    <property type="entry name" value="P_loop_sacsin"/>
    <property type="match status" value="1"/>
</dbReference>
<dbReference type="GO" id="GO:0048364">
    <property type="term" value="P:root development"/>
    <property type="evidence" value="ECO:0007669"/>
    <property type="project" value="TreeGrafter"/>
</dbReference>
<dbReference type="InterPro" id="IPR036890">
    <property type="entry name" value="HATPase_C_sf"/>
</dbReference>
<accession>A0AAD3T0A4</accession>
<organism evidence="3 4">
    <name type="scientific">Nepenthes gracilis</name>
    <name type="common">Slender pitcher plant</name>
    <dbReference type="NCBI Taxonomy" id="150966"/>
    <lineage>
        <taxon>Eukaryota</taxon>
        <taxon>Viridiplantae</taxon>
        <taxon>Streptophyta</taxon>
        <taxon>Embryophyta</taxon>
        <taxon>Tracheophyta</taxon>
        <taxon>Spermatophyta</taxon>
        <taxon>Magnoliopsida</taxon>
        <taxon>eudicotyledons</taxon>
        <taxon>Gunneridae</taxon>
        <taxon>Pentapetalae</taxon>
        <taxon>Caryophyllales</taxon>
        <taxon>Nepenthaceae</taxon>
        <taxon>Nepenthes</taxon>
    </lineage>
</organism>
<dbReference type="SUPFAM" id="SSF55874">
    <property type="entry name" value="ATPase domain of HSP90 chaperone/DNA topoisomerase II/histidine kinase"/>
    <property type="match status" value="1"/>
</dbReference>
<dbReference type="GO" id="GO:0005634">
    <property type="term" value="C:nucleus"/>
    <property type="evidence" value="ECO:0007669"/>
    <property type="project" value="TreeGrafter"/>
</dbReference>
<dbReference type="InterPro" id="IPR052957">
    <property type="entry name" value="Auxin_embryo_med"/>
</dbReference>
<name>A0AAD3T0A4_NEPGR</name>
<feature type="compositionally biased region" description="Basic residues" evidence="1">
    <location>
        <begin position="460"/>
        <end position="469"/>
    </location>
</feature>
<feature type="compositionally biased region" description="Polar residues" evidence="1">
    <location>
        <begin position="448"/>
        <end position="459"/>
    </location>
</feature>
<dbReference type="GO" id="GO:0009793">
    <property type="term" value="P:embryo development ending in seed dormancy"/>
    <property type="evidence" value="ECO:0007669"/>
    <property type="project" value="TreeGrafter"/>
</dbReference>
<sequence>MPRHHQHPLPAGFGRAASTATATKPPAQAQFNANAFVPNPGLYQQNPGNFASQNLVFQNPNITIQNPIYPFQNPSFSVQQQNIDTNLYGNLSNLYIQNTNFPIPNPIFPVQNPKFTAQPQNATPNRREALEKIEASVAKARRELIASGESVSTWKVSQSALVTLQADSLESLGFQLQEVPSLHHLIVVEGKINAFISCYVAVWRITSLYDLELAICKNEGIEKFEELELGPLVRHPLVMHYFSVNSDVTDVYHITSQEVISYLSEFIDARKGRSFKVDEFLDFIAKKCKVTGWEKLGVRIQSLGMHITFIREAQSSEDSVLQKCLKTVEKNSGKKRKKRPLFSLEKQQLDKRFSNITQRITSFSSAHEDFFGKHTRFVSSCSDDDDTDVGNCEEREGDSSKQKACHFSSVDKKSSDRVSSCPYPSAAEEMARLGLKGESDGSSFPVHKSSNCLRNQSRNNKQKLERKKRKSEEQTSSTLSLKKPLSREKIDPNALSNDSWDEMEQSYFNEADLSFANDSIRMFITTWKEVCQEHTSAEVFNKLLQFYDASHQQKKMLKSVFSTYPFLGLLNVAVTSIKNGMWDSIYDTFQSIGELGETCTHADKCTEYASIDVGPKEKDPRTAMNILGHDPYVTVDDIVRKVKEYFAIENSFRTSANSLLEKIFIVARKLCHCEVWMAQQFSVNEFKSLGYGEYFAFLEQHASVLLKELHEFVKGEVHEHMSLDASMLQQQLVILLSQASSSLWADEGVTKQKISDLLVSQFPLISFTITENGSMEDLLNFLRQHKSSFLSSCVIFSATLLGAYNCNERELSVSTELGASIGQKEGIPGSVTSKDAVEVLLKAPMLSDLNSWSHWDLIYAPSLGPLLGWLLNEVNARDLLCLLTRDGKIIRIDHLASVDSFFEALLQGSPFQVAVKLLSVFSISGGKRHVSSCLLKCHARQAFEVILTNSMESRGVNVGLNCQMDRTLRKIMAGEAASCNLINGFCNNLRNVNEAVSVASKLILDCLSYLPSEFRSFAADILLCGLQSVAKDAPSTVLLQCKNNEERLMLHEVGFSLGIMEWIDDHHASCPMIHNSYIYVHSSSSGAISSKVTGLECGQHTLGKIPYFKENVILSAKEEEHCENDTNFRSYVVVSEVSGKDEMCHAAEENSEKNAGLLIESIRREEFGLDPDLSDEESSVLKKQHARLGRALHCLSQELYSQDSHFLLELVQNADDNVYPEEVEPTLIFILQETGIVVLNNERGFTAKNIRALCDVGNSTKKGSVGYIGQKGIGFKSVFRVTDAPEIHSNGFHIKFDISEGQIGFVLPTIVPSCNIDLFRHLACDGSDNMDANSWNTCIVLPFRSKLSDGVAISSIFSMFSDLNPSLLLFLHRLQCIKLKNMLDDSFIVMRKEIMGDGIIKVSHGKEQMTWFVASKKLHPEVIRPNVQVTEISIAFTLKESVNGCYDPYLEQQPVFAFLPLRTYGLKFILQGDFVLTSSREEIDGDSPWNQWLLSEFPGLFVSAEKLFSSLSCYQENPGKAVTAFMSFVPLIGEVHGYFSCLPRLILSKLRLSNCLLQEGCKDEWVPPCKVLRNWNDQSRLLLPDNFLRKHLGLGFLDKEIILSNSLASALGIEDYGPRILVKFISSLTFAENGLKSVGLSWLSSWLNELYNMLLCSSAQTLQKSGSELDLINSLKKVPFIPLSDGTYGSLHEGSIWFNADSMSVGLNGDHGYEVFPNLYASLRVVNPALFSAATYDASSVDERMVNNTARMLHKIGVQRLSAHEIIKFHILPSIFDDKIADNKHLMAEHLAFVMLHLQSSCVDCYIEREYIISQLRNKVCILTNDGYKKPIEVSIYFSREYGNSIDASKLVHGMDFRWFEVDSVYLKHPVTGLLPCGLVKWREFFQNMGVTDFFKVVQVEKSIPELSPPILQQIMMDGHTVSPGLVVKDWESQELGCILSLLCKNGNMERCKYLLEVLDAFWDEYFSDKTAGYFSCKSGGSNITFKSSFINSICNIQWVASTMDNELHYPRELFYDCDALRSVVGAYAPYAVPKIRSKKLLSDIGFKVQVTADDIFSLLQMWRRLKTAFAASISQMSRFYTFIWNELATSKQKVVEALNSGPFIFLPHVTGNKPEDVVTGIFLSPEEVYWSDFTGVSDHMKQLNTSTRESNCPLSKTLCNIYPVLHDFFVLQCGVNENPPFRHYIQILQQLSDNSLPLEAAKSVFQVILTWSDGLKCGAVSSDDIIYFRECLLQLDFTVLPTMVDKWVSLHPSFGLVCWCDDDMLKEEFKHSDNIEFLYFGELNDDEKEMLLTKVSLLMRALGIPSLSEVVTREAIYYGPADGSFKASLVVWALPFVQRYIYNVHPEKYEQLKLSSCEFDHLRVVVVEKLFYRNVIKRCDSVSKKRSECSCLLQGNILYSTQESDLHTIFMELSRLFFNGAPDLHLANFLHMIATMTESGSSEQQMESFILNSQNMLKLPDEESVWSLSLENNEKLPLTGASTNINEHHSLNSKKRPGISSWPPVGWKTAPGFGNSHANWFRSKTVITNGSHQVVKNECESIGVALQNANLIPTDIDDDLVIEDEVVAPTTKDGIAADISEALQVQSDAACNQAFSSLDLSLWPLNVVAESLSPEAGPSKPSEKISLLSQPMLNRRY</sequence>
<dbReference type="PANTHER" id="PTHR32387">
    <property type="entry name" value="WU:FJ29H11"/>
    <property type="match status" value="1"/>
</dbReference>
<keyword evidence="4" id="KW-1185">Reference proteome</keyword>
<dbReference type="Proteomes" id="UP001279734">
    <property type="component" value="Unassembled WGS sequence"/>
</dbReference>
<evidence type="ECO:0000313" key="3">
    <source>
        <dbReference type="EMBL" id="GMH20284.1"/>
    </source>
</evidence>
<gene>
    <name evidence="3" type="ORF">Nepgr_022125</name>
</gene>
<dbReference type="Pfam" id="PF25794">
    <property type="entry name" value="SACS"/>
    <property type="match status" value="1"/>
</dbReference>
<dbReference type="Gene3D" id="3.30.565.10">
    <property type="entry name" value="Histidine kinase-like ATPase, C-terminal domain"/>
    <property type="match status" value="1"/>
</dbReference>
<dbReference type="GO" id="GO:0010305">
    <property type="term" value="P:leaf vascular tissue pattern formation"/>
    <property type="evidence" value="ECO:0007669"/>
    <property type="project" value="TreeGrafter"/>
</dbReference>
<evidence type="ECO:0000259" key="2">
    <source>
        <dbReference type="Pfam" id="PF25794"/>
    </source>
</evidence>
<feature type="region of interest" description="Disordered" evidence="1">
    <location>
        <begin position="403"/>
        <end position="423"/>
    </location>
</feature>
<reference evidence="3" key="1">
    <citation type="submission" date="2023-05" db="EMBL/GenBank/DDBJ databases">
        <title>Nepenthes gracilis genome sequencing.</title>
        <authorList>
            <person name="Fukushima K."/>
        </authorList>
    </citation>
    <scope>NUCLEOTIDE SEQUENCE</scope>
    <source>
        <strain evidence="3">SING2019-196</strain>
    </source>
</reference>
<feature type="region of interest" description="Disordered" evidence="1">
    <location>
        <begin position="1"/>
        <end position="22"/>
    </location>
</feature>
<evidence type="ECO:0000313" key="4">
    <source>
        <dbReference type="Proteomes" id="UP001279734"/>
    </source>
</evidence>